<sequence length="121" mass="14098">MQTNQLCLTLIDPHVYYNLIPVMKPQTSFRIIDYPGLITAFHCGAEYETNYYASIETHTATSIDSANHKSIDNHKEESIGSSPDDWENDYYNLTMRGTLLYPPEIRCIQRSMMRSMRRNEL</sequence>
<reference evidence="1" key="1">
    <citation type="submission" date="2019-12" db="EMBL/GenBank/DDBJ databases">
        <title>Genome sequencing and annotation of Brassica cretica.</title>
        <authorList>
            <person name="Studholme D.J."/>
            <person name="Sarris P."/>
        </authorList>
    </citation>
    <scope>NUCLEOTIDE SEQUENCE</scope>
    <source>
        <strain evidence="1">PFS-109/04</strain>
        <tissue evidence="1">Leaf</tissue>
    </source>
</reference>
<dbReference type="Proteomes" id="UP000712600">
    <property type="component" value="Unassembled WGS sequence"/>
</dbReference>
<dbReference type="EMBL" id="QGKX02000088">
    <property type="protein sequence ID" value="KAF3589208.1"/>
    <property type="molecule type" value="Genomic_DNA"/>
</dbReference>
<evidence type="ECO:0000313" key="1">
    <source>
        <dbReference type="EMBL" id="KAF3589208.1"/>
    </source>
</evidence>
<name>A0A8S9S967_BRACR</name>
<proteinExistence type="predicted"/>
<accession>A0A8S9S967</accession>
<comment type="caution">
    <text evidence="1">The sequence shown here is derived from an EMBL/GenBank/DDBJ whole genome shotgun (WGS) entry which is preliminary data.</text>
</comment>
<organism evidence="1 2">
    <name type="scientific">Brassica cretica</name>
    <name type="common">Mustard</name>
    <dbReference type="NCBI Taxonomy" id="69181"/>
    <lineage>
        <taxon>Eukaryota</taxon>
        <taxon>Viridiplantae</taxon>
        <taxon>Streptophyta</taxon>
        <taxon>Embryophyta</taxon>
        <taxon>Tracheophyta</taxon>
        <taxon>Spermatophyta</taxon>
        <taxon>Magnoliopsida</taxon>
        <taxon>eudicotyledons</taxon>
        <taxon>Gunneridae</taxon>
        <taxon>Pentapetalae</taxon>
        <taxon>rosids</taxon>
        <taxon>malvids</taxon>
        <taxon>Brassicales</taxon>
        <taxon>Brassicaceae</taxon>
        <taxon>Brassiceae</taxon>
        <taxon>Brassica</taxon>
    </lineage>
</organism>
<dbReference type="AlphaFoldDB" id="A0A8S9S967"/>
<gene>
    <name evidence="1" type="ORF">F2Q69_00030188</name>
</gene>
<protein>
    <submittedName>
        <fullName evidence="1">Uncharacterized protein</fullName>
    </submittedName>
</protein>
<evidence type="ECO:0000313" key="2">
    <source>
        <dbReference type="Proteomes" id="UP000712600"/>
    </source>
</evidence>